<feature type="signal peptide" evidence="1">
    <location>
        <begin position="1"/>
        <end position="27"/>
    </location>
</feature>
<evidence type="ECO:0000256" key="1">
    <source>
        <dbReference type="SAM" id="SignalP"/>
    </source>
</evidence>
<proteinExistence type="predicted"/>
<keyword evidence="4" id="KW-1185">Reference proteome</keyword>
<dbReference type="Pfam" id="PF24837">
    <property type="entry name" value="AMIN-like"/>
    <property type="match status" value="1"/>
</dbReference>
<dbReference type="InterPro" id="IPR056303">
    <property type="entry name" value="AMIN-like"/>
</dbReference>
<evidence type="ECO:0000313" key="4">
    <source>
        <dbReference type="Proteomes" id="UP001500752"/>
    </source>
</evidence>
<dbReference type="EMBL" id="BAABEO010000034">
    <property type="protein sequence ID" value="GAA3702155.1"/>
    <property type="molecule type" value="Genomic_DNA"/>
</dbReference>
<name>A0ABP7D8L8_9MICC</name>
<dbReference type="Proteomes" id="UP001500752">
    <property type="component" value="Unassembled WGS sequence"/>
</dbReference>
<sequence>MKKLHAWLASIMLVAGLGLVAPSAATAAPTATPAAPACHITWGSQAKKSSSNYVPVLTNVRAGRHACFDRLVIDLKGKRPGYDVRYAAVYTEGQGNRVQLRGHDIRIIVKAPAYNSKGQATYNPRHPANIVNVKNFDTFRQVAWAGSFEGQTTIGLGVRARLPFRVFTLTGPGTNQTMLVIDVAHHW</sequence>
<organism evidence="3 4">
    <name type="scientific">Arthrobacter ginkgonis</name>
    <dbReference type="NCBI Taxonomy" id="1630594"/>
    <lineage>
        <taxon>Bacteria</taxon>
        <taxon>Bacillati</taxon>
        <taxon>Actinomycetota</taxon>
        <taxon>Actinomycetes</taxon>
        <taxon>Micrococcales</taxon>
        <taxon>Micrococcaceae</taxon>
        <taxon>Arthrobacter</taxon>
    </lineage>
</organism>
<protein>
    <recommendedName>
        <fullName evidence="2">AMIN-like domain-containing protein</fullName>
    </recommendedName>
</protein>
<accession>A0ABP7D8L8</accession>
<feature type="domain" description="AMIN-like" evidence="2">
    <location>
        <begin position="56"/>
        <end position="185"/>
    </location>
</feature>
<dbReference type="RefSeq" id="WP_345154187.1">
    <property type="nucleotide sequence ID" value="NZ_BAABEO010000034.1"/>
</dbReference>
<comment type="caution">
    <text evidence="3">The sequence shown here is derived from an EMBL/GenBank/DDBJ whole genome shotgun (WGS) entry which is preliminary data.</text>
</comment>
<evidence type="ECO:0000313" key="3">
    <source>
        <dbReference type="EMBL" id="GAA3702155.1"/>
    </source>
</evidence>
<keyword evidence="1" id="KW-0732">Signal</keyword>
<reference evidence="4" key="1">
    <citation type="journal article" date="2019" name="Int. J. Syst. Evol. Microbiol.">
        <title>The Global Catalogue of Microorganisms (GCM) 10K type strain sequencing project: providing services to taxonomists for standard genome sequencing and annotation.</title>
        <authorList>
            <consortium name="The Broad Institute Genomics Platform"/>
            <consortium name="The Broad Institute Genome Sequencing Center for Infectious Disease"/>
            <person name="Wu L."/>
            <person name="Ma J."/>
        </authorList>
    </citation>
    <scope>NUCLEOTIDE SEQUENCE [LARGE SCALE GENOMIC DNA]</scope>
    <source>
        <strain evidence="4">JCM 30742</strain>
    </source>
</reference>
<feature type="chain" id="PRO_5045943490" description="AMIN-like domain-containing protein" evidence="1">
    <location>
        <begin position="28"/>
        <end position="187"/>
    </location>
</feature>
<gene>
    <name evidence="3" type="ORF">GCM10023081_43210</name>
</gene>
<evidence type="ECO:0000259" key="2">
    <source>
        <dbReference type="Pfam" id="PF24837"/>
    </source>
</evidence>